<feature type="region of interest" description="Disordered" evidence="1">
    <location>
        <begin position="1"/>
        <end position="59"/>
    </location>
</feature>
<organism evidence="2 3">
    <name type="scientific">Lentithecium fluviatile CBS 122367</name>
    <dbReference type="NCBI Taxonomy" id="1168545"/>
    <lineage>
        <taxon>Eukaryota</taxon>
        <taxon>Fungi</taxon>
        <taxon>Dikarya</taxon>
        <taxon>Ascomycota</taxon>
        <taxon>Pezizomycotina</taxon>
        <taxon>Dothideomycetes</taxon>
        <taxon>Pleosporomycetidae</taxon>
        <taxon>Pleosporales</taxon>
        <taxon>Massarineae</taxon>
        <taxon>Lentitheciaceae</taxon>
        <taxon>Lentithecium</taxon>
    </lineage>
</organism>
<gene>
    <name evidence="2" type="ORF">K458DRAFT_391979</name>
</gene>
<sequence>MAPSTAARPRSEQKSPVKVAEPVASLNPGVKRRFQEDTPEQPQKVARLESPEPSPSAPQVLRAWSTREIIDLTGDDERVH</sequence>
<dbReference type="EMBL" id="MU005592">
    <property type="protein sequence ID" value="KAF2681182.1"/>
    <property type="molecule type" value="Genomic_DNA"/>
</dbReference>
<proteinExistence type="predicted"/>
<protein>
    <submittedName>
        <fullName evidence="2">Uncharacterized protein</fullName>
    </submittedName>
</protein>
<keyword evidence="3" id="KW-1185">Reference proteome</keyword>
<reference evidence="2" key="1">
    <citation type="journal article" date="2020" name="Stud. Mycol.">
        <title>101 Dothideomycetes genomes: a test case for predicting lifestyles and emergence of pathogens.</title>
        <authorList>
            <person name="Haridas S."/>
            <person name="Albert R."/>
            <person name="Binder M."/>
            <person name="Bloem J."/>
            <person name="Labutti K."/>
            <person name="Salamov A."/>
            <person name="Andreopoulos B."/>
            <person name="Baker S."/>
            <person name="Barry K."/>
            <person name="Bills G."/>
            <person name="Bluhm B."/>
            <person name="Cannon C."/>
            <person name="Castanera R."/>
            <person name="Culley D."/>
            <person name="Daum C."/>
            <person name="Ezra D."/>
            <person name="Gonzalez J."/>
            <person name="Henrissat B."/>
            <person name="Kuo A."/>
            <person name="Liang C."/>
            <person name="Lipzen A."/>
            <person name="Lutzoni F."/>
            <person name="Magnuson J."/>
            <person name="Mondo S."/>
            <person name="Nolan M."/>
            <person name="Ohm R."/>
            <person name="Pangilinan J."/>
            <person name="Park H.-J."/>
            <person name="Ramirez L."/>
            <person name="Alfaro M."/>
            <person name="Sun H."/>
            <person name="Tritt A."/>
            <person name="Yoshinaga Y."/>
            <person name="Zwiers L.-H."/>
            <person name="Turgeon B."/>
            <person name="Goodwin S."/>
            <person name="Spatafora J."/>
            <person name="Crous P."/>
            <person name="Grigoriev I."/>
        </authorList>
    </citation>
    <scope>NUCLEOTIDE SEQUENCE</scope>
    <source>
        <strain evidence="2">CBS 122367</strain>
    </source>
</reference>
<accession>A0A6G1ISH3</accession>
<evidence type="ECO:0000313" key="3">
    <source>
        <dbReference type="Proteomes" id="UP000799291"/>
    </source>
</evidence>
<evidence type="ECO:0000256" key="1">
    <source>
        <dbReference type="SAM" id="MobiDB-lite"/>
    </source>
</evidence>
<name>A0A6G1ISH3_9PLEO</name>
<dbReference type="AlphaFoldDB" id="A0A6G1ISH3"/>
<dbReference type="Proteomes" id="UP000799291">
    <property type="component" value="Unassembled WGS sequence"/>
</dbReference>
<evidence type="ECO:0000313" key="2">
    <source>
        <dbReference type="EMBL" id="KAF2681182.1"/>
    </source>
</evidence>